<evidence type="ECO:0000256" key="1">
    <source>
        <dbReference type="SAM" id="Phobius"/>
    </source>
</evidence>
<sequence length="88" mass="10182">MVKLKDSTNKDSIKEQYDQLWNEFLNTEENKVKIILRNANNGLLTKRKQLLLLLNPFKTHLTWIILLAALGTAILLYVIFICVALLVE</sequence>
<reference evidence="2" key="1">
    <citation type="submission" date="2014-08" db="EMBL/GenBank/DDBJ databases">
        <title>Comparative genomics of the Paenibacillus odorifer group.</title>
        <authorList>
            <person name="den Bakker H.C."/>
            <person name="Tsai Y.-C.Y.-C."/>
            <person name="Martin N."/>
            <person name="Korlach J."/>
            <person name="Wiedmann M."/>
        </authorList>
    </citation>
    <scope>NUCLEOTIDE SEQUENCE [LARGE SCALE GENOMIC DNA]</scope>
    <source>
        <strain evidence="2">DSM 13188</strain>
    </source>
</reference>
<dbReference type="OrthoDB" id="2660231at2"/>
<keyword evidence="3" id="KW-1185">Reference proteome</keyword>
<dbReference type="HOGENOM" id="CLU_2466083_0_0_9"/>
<accession>A0A089LJ10</accession>
<feature type="transmembrane region" description="Helical" evidence="1">
    <location>
        <begin position="61"/>
        <end position="87"/>
    </location>
</feature>
<name>A0A089LJ10_PAEBO</name>
<dbReference type="EMBL" id="CP009285">
    <property type="protein sequence ID" value="AIQ60090.1"/>
    <property type="molecule type" value="Genomic_DNA"/>
</dbReference>
<gene>
    <name evidence="2" type="ORF">PBOR_26420</name>
</gene>
<keyword evidence="1" id="KW-1133">Transmembrane helix</keyword>
<dbReference type="KEGG" id="pbd:PBOR_26420"/>
<dbReference type="AlphaFoldDB" id="A0A089LJ10"/>
<dbReference type="RefSeq" id="WP_042216490.1">
    <property type="nucleotide sequence ID" value="NZ_CP009285.1"/>
</dbReference>
<organism evidence="2 3">
    <name type="scientific">Paenibacillus borealis</name>
    <dbReference type="NCBI Taxonomy" id="160799"/>
    <lineage>
        <taxon>Bacteria</taxon>
        <taxon>Bacillati</taxon>
        <taxon>Bacillota</taxon>
        <taxon>Bacilli</taxon>
        <taxon>Bacillales</taxon>
        <taxon>Paenibacillaceae</taxon>
        <taxon>Paenibacillus</taxon>
    </lineage>
</organism>
<evidence type="ECO:0000313" key="2">
    <source>
        <dbReference type="EMBL" id="AIQ60090.1"/>
    </source>
</evidence>
<dbReference type="Proteomes" id="UP000029518">
    <property type="component" value="Chromosome"/>
</dbReference>
<keyword evidence="1" id="KW-0472">Membrane</keyword>
<protein>
    <submittedName>
        <fullName evidence="2">Uncharacterized protein</fullName>
    </submittedName>
</protein>
<keyword evidence="1" id="KW-0812">Transmembrane</keyword>
<evidence type="ECO:0000313" key="3">
    <source>
        <dbReference type="Proteomes" id="UP000029518"/>
    </source>
</evidence>
<proteinExistence type="predicted"/>